<feature type="compositionally biased region" description="Polar residues" evidence="1">
    <location>
        <begin position="41"/>
        <end position="50"/>
    </location>
</feature>
<proteinExistence type="predicted"/>
<evidence type="ECO:0000313" key="3">
    <source>
        <dbReference type="Proteomes" id="UP001054945"/>
    </source>
</evidence>
<reference evidence="2 3" key="1">
    <citation type="submission" date="2021-06" db="EMBL/GenBank/DDBJ databases">
        <title>Caerostris extrusa draft genome.</title>
        <authorList>
            <person name="Kono N."/>
            <person name="Arakawa K."/>
        </authorList>
    </citation>
    <scope>NUCLEOTIDE SEQUENCE [LARGE SCALE GENOMIC DNA]</scope>
</reference>
<organism evidence="2 3">
    <name type="scientific">Caerostris extrusa</name>
    <name type="common">Bark spider</name>
    <name type="synonym">Caerostris bankana</name>
    <dbReference type="NCBI Taxonomy" id="172846"/>
    <lineage>
        <taxon>Eukaryota</taxon>
        <taxon>Metazoa</taxon>
        <taxon>Ecdysozoa</taxon>
        <taxon>Arthropoda</taxon>
        <taxon>Chelicerata</taxon>
        <taxon>Arachnida</taxon>
        <taxon>Araneae</taxon>
        <taxon>Araneomorphae</taxon>
        <taxon>Entelegynae</taxon>
        <taxon>Araneoidea</taxon>
        <taxon>Araneidae</taxon>
        <taxon>Caerostris</taxon>
    </lineage>
</organism>
<name>A0AAV4VRB5_CAEEX</name>
<dbReference type="AlphaFoldDB" id="A0AAV4VRB5"/>
<dbReference type="EMBL" id="BPLR01014936">
    <property type="protein sequence ID" value="GIY72346.1"/>
    <property type="molecule type" value="Genomic_DNA"/>
</dbReference>
<evidence type="ECO:0000256" key="1">
    <source>
        <dbReference type="SAM" id="MobiDB-lite"/>
    </source>
</evidence>
<accession>A0AAV4VRB5</accession>
<gene>
    <name evidence="2" type="ORF">CEXT_260061</name>
</gene>
<comment type="caution">
    <text evidence="2">The sequence shown here is derived from an EMBL/GenBank/DDBJ whole genome shotgun (WGS) entry which is preliminary data.</text>
</comment>
<sequence length="88" mass="9431">MPMTGEILSQQCPVSKVGTRTPSPPSSGVGGSRFRRRESCKNLSIHNPASQLRDRGSPRLGCKGSSANVAPLNYSKDDNRRTAGCMLI</sequence>
<keyword evidence="3" id="KW-1185">Reference proteome</keyword>
<protein>
    <submittedName>
        <fullName evidence="2">Uncharacterized protein</fullName>
    </submittedName>
</protein>
<feature type="region of interest" description="Disordered" evidence="1">
    <location>
        <begin position="1"/>
        <end position="76"/>
    </location>
</feature>
<evidence type="ECO:0000313" key="2">
    <source>
        <dbReference type="EMBL" id="GIY72346.1"/>
    </source>
</evidence>
<dbReference type="Proteomes" id="UP001054945">
    <property type="component" value="Unassembled WGS sequence"/>
</dbReference>